<dbReference type="Gene3D" id="3.60.21.10">
    <property type="match status" value="1"/>
</dbReference>
<organism evidence="2 3">
    <name type="scientific">Funneliformis geosporum</name>
    <dbReference type="NCBI Taxonomy" id="1117311"/>
    <lineage>
        <taxon>Eukaryota</taxon>
        <taxon>Fungi</taxon>
        <taxon>Fungi incertae sedis</taxon>
        <taxon>Mucoromycota</taxon>
        <taxon>Glomeromycotina</taxon>
        <taxon>Glomeromycetes</taxon>
        <taxon>Glomerales</taxon>
        <taxon>Glomeraceae</taxon>
        <taxon>Funneliformis</taxon>
    </lineage>
</organism>
<evidence type="ECO:0000313" key="2">
    <source>
        <dbReference type="EMBL" id="CAI2175861.1"/>
    </source>
</evidence>
<dbReference type="PANTHER" id="PTHR37523:SF1">
    <property type="entry name" value="CALCINEURIN-LIKE PHOSPHOESTERASE DOMAIN-CONTAINING PROTEIN"/>
    <property type="match status" value="1"/>
</dbReference>
<keyword evidence="3" id="KW-1185">Reference proteome</keyword>
<gene>
    <name evidence="2" type="ORF">FWILDA_LOCUS7302</name>
</gene>
<dbReference type="OrthoDB" id="2412157at2759"/>
<dbReference type="Pfam" id="PF00149">
    <property type="entry name" value="Metallophos"/>
    <property type="match status" value="1"/>
</dbReference>
<proteinExistence type="predicted"/>
<evidence type="ECO:0000313" key="3">
    <source>
        <dbReference type="Proteomes" id="UP001153678"/>
    </source>
</evidence>
<dbReference type="PANTHER" id="PTHR37523">
    <property type="entry name" value="METALLOPHOSPHOESTERASE"/>
    <property type="match status" value="1"/>
</dbReference>
<sequence>MHRTFLLISDIHYRLDNIKKLQNWLVQKGRLKKIDYIIASGDLVNADYLTPLTTEKDVQEFHEVISVLQNFGMPLYYIPGNHDPDICFHRSSDQYRKGEGKPIAKNLHNESAQLAPGLSIVGFGGSTNAVKRNSPETVIWPACPKDTETLLAERLPTLIDQVEKDDIILVTHFGPSKAGTTDVDMYPLQPSDAIESGSKVLRDTIASRSPLSLNEPSQHYITINIHGHSHYPFGLSHVGQTMIVNPGALKDGRFAILTLVQLDKDKFMEEDGERREYMQHFSRDKIWIIEGAEFFVCY</sequence>
<evidence type="ECO:0000259" key="1">
    <source>
        <dbReference type="Pfam" id="PF00149"/>
    </source>
</evidence>
<dbReference type="GO" id="GO:0016787">
    <property type="term" value="F:hydrolase activity"/>
    <property type="evidence" value="ECO:0007669"/>
    <property type="project" value="InterPro"/>
</dbReference>
<dbReference type="InterPro" id="IPR029052">
    <property type="entry name" value="Metallo-depent_PP-like"/>
</dbReference>
<dbReference type="InterPro" id="IPR004843">
    <property type="entry name" value="Calcineurin-like_PHP"/>
</dbReference>
<dbReference type="Proteomes" id="UP001153678">
    <property type="component" value="Unassembled WGS sequence"/>
</dbReference>
<protein>
    <submittedName>
        <fullName evidence="2">16007_t:CDS:1</fullName>
    </submittedName>
</protein>
<reference evidence="2" key="1">
    <citation type="submission" date="2022-08" db="EMBL/GenBank/DDBJ databases">
        <authorList>
            <person name="Kallberg Y."/>
            <person name="Tangrot J."/>
            <person name="Rosling A."/>
        </authorList>
    </citation>
    <scope>NUCLEOTIDE SEQUENCE</scope>
    <source>
        <strain evidence="2">Wild A</strain>
    </source>
</reference>
<dbReference type="SUPFAM" id="SSF56300">
    <property type="entry name" value="Metallo-dependent phosphatases"/>
    <property type="match status" value="1"/>
</dbReference>
<accession>A0A9W4SP92</accession>
<dbReference type="AlphaFoldDB" id="A0A9W4SP92"/>
<comment type="caution">
    <text evidence="2">The sequence shown here is derived from an EMBL/GenBank/DDBJ whole genome shotgun (WGS) entry which is preliminary data.</text>
</comment>
<dbReference type="EMBL" id="CAMKVN010001420">
    <property type="protein sequence ID" value="CAI2175861.1"/>
    <property type="molecule type" value="Genomic_DNA"/>
</dbReference>
<name>A0A9W4SP92_9GLOM</name>
<feature type="domain" description="Calcineurin-like phosphoesterase" evidence="1">
    <location>
        <begin position="4"/>
        <end position="231"/>
    </location>
</feature>